<keyword evidence="4" id="KW-0862">Zinc</keyword>
<comment type="caution">
    <text evidence="8">The sequence shown here is derived from an EMBL/GenBank/DDBJ whole genome shotgun (WGS) entry which is preliminary data.</text>
</comment>
<dbReference type="InterPro" id="IPR003959">
    <property type="entry name" value="ATPase_AAA_core"/>
</dbReference>
<evidence type="ECO:0000256" key="2">
    <source>
        <dbReference type="ARBA" id="ARBA00022723"/>
    </source>
</evidence>
<reference evidence="8 9" key="1">
    <citation type="submission" date="2024-01" db="EMBL/GenBank/DDBJ databases">
        <title>The genomes of 5 underutilized Papilionoideae crops provide insights into root nodulation and disease resistanc.</title>
        <authorList>
            <person name="Yuan L."/>
        </authorList>
    </citation>
    <scope>NUCLEOTIDE SEQUENCE [LARGE SCALE GENOMIC DNA]</scope>
    <source>
        <strain evidence="8">ZHUSHIDOU_FW_LH</strain>
        <tissue evidence="8">Leaf</tissue>
    </source>
</reference>
<keyword evidence="6" id="KW-0645">Protease</keyword>
<protein>
    <recommendedName>
        <fullName evidence="7">ATPase AAA-type core domain-containing protein</fullName>
    </recommendedName>
</protein>
<dbReference type="PANTHER" id="PTHR43655">
    <property type="entry name" value="ATP-DEPENDENT PROTEASE"/>
    <property type="match status" value="1"/>
</dbReference>
<dbReference type="GO" id="GO:0005524">
    <property type="term" value="F:ATP binding"/>
    <property type="evidence" value="ECO:0007669"/>
    <property type="project" value="UniProtKB-KW"/>
</dbReference>
<dbReference type="InterPro" id="IPR050928">
    <property type="entry name" value="ATP-dep_Zn_Metalloprotease"/>
</dbReference>
<dbReference type="Gene3D" id="3.40.50.300">
    <property type="entry name" value="P-loop containing nucleotide triphosphate hydrolases"/>
    <property type="match status" value="1"/>
</dbReference>
<dbReference type="SUPFAM" id="SSF52540">
    <property type="entry name" value="P-loop containing nucleoside triphosphate hydrolases"/>
    <property type="match status" value="1"/>
</dbReference>
<evidence type="ECO:0000256" key="1">
    <source>
        <dbReference type="ARBA" id="ARBA00001947"/>
    </source>
</evidence>
<keyword evidence="5" id="KW-0067">ATP-binding</keyword>
<comment type="cofactor">
    <cofactor evidence="1">
        <name>Zn(2+)</name>
        <dbReference type="ChEBI" id="CHEBI:29105"/>
    </cofactor>
</comment>
<keyword evidence="9" id="KW-1185">Reference proteome</keyword>
<dbReference type="GO" id="GO:0016887">
    <property type="term" value="F:ATP hydrolysis activity"/>
    <property type="evidence" value="ECO:0007669"/>
    <property type="project" value="InterPro"/>
</dbReference>
<keyword evidence="2" id="KW-0479">Metal-binding</keyword>
<dbReference type="Proteomes" id="UP001372338">
    <property type="component" value="Unassembled WGS sequence"/>
</dbReference>
<evidence type="ECO:0000256" key="6">
    <source>
        <dbReference type="ARBA" id="ARBA00023049"/>
    </source>
</evidence>
<dbReference type="GO" id="GO:0046872">
    <property type="term" value="F:metal ion binding"/>
    <property type="evidence" value="ECO:0007669"/>
    <property type="project" value="UniProtKB-KW"/>
</dbReference>
<dbReference type="GO" id="GO:0009535">
    <property type="term" value="C:chloroplast thylakoid membrane"/>
    <property type="evidence" value="ECO:0007669"/>
    <property type="project" value="TreeGrafter"/>
</dbReference>
<evidence type="ECO:0000313" key="9">
    <source>
        <dbReference type="Proteomes" id="UP001372338"/>
    </source>
</evidence>
<evidence type="ECO:0000256" key="4">
    <source>
        <dbReference type="ARBA" id="ARBA00022833"/>
    </source>
</evidence>
<dbReference type="GO" id="GO:0009793">
    <property type="term" value="P:embryo development ending in seed dormancy"/>
    <property type="evidence" value="ECO:0007669"/>
    <property type="project" value="TreeGrafter"/>
</dbReference>
<evidence type="ECO:0000256" key="3">
    <source>
        <dbReference type="ARBA" id="ARBA00022741"/>
    </source>
</evidence>
<proteinExistence type="predicted"/>
<sequence length="125" mass="13985">MIYMGNPMQFYERGVQFVRGVLLSGPPGTGKTLFARTLAKESGLPFVFASGAEFTDSEKSGAARINEMFSIARRNGKLRDSVQESRESAEKTFRLLLGKERSGRVRCYGRTVTLSQLKKMKKLLL</sequence>
<evidence type="ECO:0000256" key="5">
    <source>
        <dbReference type="ARBA" id="ARBA00022840"/>
    </source>
</evidence>
<dbReference type="AlphaFoldDB" id="A0AAN9F7H0"/>
<evidence type="ECO:0000259" key="7">
    <source>
        <dbReference type="Pfam" id="PF00004"/>
    </source>
</evidence>
<dbReference type="PANTHER" id="PTHR43655:SF19">
    <property type="entry name" value="ATP-DEPENDENT ZINC METALLOPROTEASE FTSH 12, CHLOROPLASTIC"/>
    <property type="match status" value="1"/>
</dbReference>
<dbReference type="Pfam" id="PF00004">
    <property type="entry name" value="AAA"/>
    <property type="match status" value="1"/>
</dbReference>
<organism evidence="8 9">
    <name type="scientific">Crotalaria pallida</name>
    <name type="common">Smooth rattlebox</name>
    <name type="synonym">Crotalaria striata</name>
    <dbReference type="NCBI Taxonomy" id="3830"/>
    <lineage>
        <taxon>Eukaryota</taxon>
        <taxon>Viridiplantae</taxon>
        <taxon>Streptophyta</taxon>
        <taxon>Embryophyta</taxon>
        <taxon>Tracheophyta</taxon>
        <taxon>Spermatophyta</taxon>
        <taxon>Magnoliopsida</taxon>
        <taxon>eudicotyledons</taxon>
        <taxon>Gunneridae</taxon>
        <taxon>Pentapetalae</taxon>
        <taxon>rosids</taxon>
        <taxon>fabids</taxon>
        <taxon>Fabales</taxon>
        <taxon>Fabaceae</taxon>
        <taxon>Papilionoideae</taxon>
        <taxon>50 kb inversion clade</taxon>
        <taxon>genistoids sensu lato</taxon>
        <taxon>core genistoids</taxon>
        <taxon>Crotalarieae</taxon>
        <taxon>Crotalaria</taxon>
    </lineage>
</organism>
<dbReference type="GO" id="GO:0008237">
    <property type="term" value="F:metallopeptidase activity"/>
    <property type="evidence" value="ECO:0007669"/>
    <property type="project" value="UniProtKB-KW"/>
</dbReference>
<accession>A0AAN9F7H0</accession>
<evidence type="ECO:0000313" key="8">
    <source>
        <dbReference type="EMBL" id="KAK7266598.1"/>
    </source>
</evidence>
<dbReference type="InterPro" id="IPR027417">
    <property type="entry name" value="P-loop_NTPase"/>
</dbReference>
<name>A0AAN9F7H0_CROPI</name>
<dbReference type="GO" id="GO:0034982">
    <property type="term" value="P:mitochondrial protein processing"/>
    <property type="evidence" value="ECO:0007669"/>
    <property type="project" value="TreeGrafter"/>
</dbReference>
<dbReference type="EMBL" id="JAYWIO010000004">
    <property type="protein sequence ID" value="KAK7266598.1"/>
    <property type="molecule type" value="Genomic_DNA"/>
</dbReference>
<keyword evidence="6" id="KW-0378">Hydrolase</keyword>
<keyword evidence="6" id="KW-0482">Metalloprotease</keyword>
<dbReference type="GO" id="GO:0005745">
    <property type="term" value="C:m-AAA complex"/>
    <property type="evidence" value="ECO:0007669"/>
    <property type="project" value="TreeGrafter"/>
</dbReference>
<feature type="domain" description="ATPase AAA-type core" evidence="7">
    <location>
        <begin position="21"/>
        <end position="75"/>
    </location>
</feature>
<gene>
    <name evidence="8" type="ORF">RIF29_19247</name>
</gene>
<keyword evidence="3" id="KW-0547">Nucleotide-binding</keyword>